<reference evidence="8" key="1">
    <citation type="submission" date="2020-05" db="EMBL/GenBank/DDBJ databases">
        <authorList>
            <person name="Chiriac C."/>
            <person name="Salcher M."/>
            <person name="Ghai R."/>
            <person name="Kavagutti S V."/>
        </authorList>
    </citation>
    <scope>NUCLEOTIDE SEQUENCE</scope>
</reference>
<evidence type="ECO:0000259" key="7">
    <source>
        <dbReference type="PROSITE" id="PS50156"/>
    </source>
</evidence>
<evidence type="ECO:0000256" key="3">
    <source>
        <dbReference type="ARBA" id="ARBA00022692"/>
    </source>
</evidence>
<feature type="transmembrane region" description="Helical" evidence="6">
    <location>
        <begin position="362"/>
        <end position="380"/>
    </location>
</feature>
<gene>
    <name evidence="8" type="ORF">UFOPK3967_00318</name>
</gene>
<feature type="transmembrane region" description="Helical" evidence="6">
    <location>
        <begin position="628"/>
        <end position="651"/>
    </location>
</feature>
<organism evidence="8">
    <name type="scientific">freshwater metagenome</name>
    <dbReference type="NCBI Taxonomy" id="449393"/>
    <lineage>
        <taxon>unclassified sequences</taxon>
        <taxon>metagenomes</taxon>
        <taxon>ecological metagenomes</taxon>
    </lineage>
</organism>
<keyword evidence="2" id="KW-1003">Cell membrane</keyword>
<dbReference type="PANTHER" id="PTHR33406:SF11">
    <property type="entry name" value="MEMBRANE PROTEIN SCO6666-RELATED"/>
    <property type="match status" value="1"/>
</dbReference>
<keyword evidence="3 6" id="KW-0812">Transmembrane</keyword>
<sequence length="736" mass="77385">MSRFLYRLGRTCVTRRWLVLAVWLLAAVGASLVGRLSGGKTQDVFEIPGVESQRAVDVLTERFPAASGTSAQVVFKVSAGTLDSPANAPVIAATVAELIGQPNVSRVSALWSSPNGAIGYVEVQYDLPSGDIKDAAFGRLEATAATATAAGVRTELGGELPTEGTDVPPSSQELFGLIAAVIVLLVAFGSVIAMGLPIGIALIGLATSLGLITTLASVVEINSAAPILSAMIGLGVGIDYALFIVTRHREHLAQGMTVEDAAGRAVATSGSAVLFAGMTVVIAICGLAIAGIPMVTFMGLMSALTVTVMVAVSLTLLPALLGFAGLKIDAIRLPRRRKASGSLVPKETVWHRFARHVSLRPWRYLIAGVATLVTLALPIFSLQLGMADNGNASESLTTRRAYDLLAEGFGPGFNGPLVLGIELDNGATTDSLAALAAAIAADPGVQSVAPPQPSPDGTAAVLQVIPTTSPQDRGTSELVHRLRDDVIPGATAAEPDVHVFVGGRTALFVDLSDKITSRILWFIGAVLLLSVLLLMMVFRSIAVPLKAAAMNLLSIGAAYGVIVAVFQWGWMLQLFGVDEVVPIISFLPMMMFAILFGLSMDYEVFLLSRVREEYLRGHDNTTAVIEGIASTARVITSAALIMISVFAAFILGDDPTIKMFGLGLSVAVFVDATLVRMVLVPATMRLLGDRNWWLPGWLDRLLPHLDVEGGEGIPEPEYRLAAPVAEPSELEPVGVY</sequence>
<evidence type="ECO:0000256" key="1">
    <source>
        <dbReference type="ARBA" id="ARBA00004651"/>
    </source>
</evidence>
<feature type="transmembrane region" description="Helical" evidence="6">
    <location>
        <begin position="174"/>
        <end position="193"/>
    </location>
</feature>
<feature type="domain" description="SSD" evidence="7">
    <location>
        <begin position="203"/>
        <end position="323"/>
    </location>
</feature>
<dbReference type="InterPro" id="IPR000731">
    <property type="entry name" value="SSD"/>
</dbReference>
<feature type="transmembrane region" description="Helical" evidence="6">
    <location>
        <begin position="304"/>
        <end position="328"/>
    </location>
</feature>
<dbReference type="Pfam" id="PF03176">
    <property type="entry name" value="MMPL"/>
    <property type="match status" value="2"/>
</dbReference>
<evidence type="ECO:0000256" key="6">
    <source>
        <dbReference type="SAM" id="Phobius"/>
    </source>
</evidence>
<evidence type="ECO:0000256" key="5">
    <source>
        <dbReference type="ARBA" id="ARBA00023136"/>
    </source>
</evidence>
<dbReference type="InterPro" id="IPR004869">
    <property type="entry name" value="MMPL_dom"/>
</dbReference>
<feature type="transmembrane region" description="Helical" evidence="6">
    <location>
        <begin position="657"/>
        <end position="679"/>
    </location>
</feature>
<dbReference type="GO" id="GO:0005886">
    <property type="term" value="C:plasma membrane"/>
    <property type="evidence" value="ECO:0007669"/>
    <property type="project" value="UniProtKB-SubCell"/>
</dbReference>
<feature type="transmembrane region" description="Helical" evidence="6">
    <location>
        <begin position="200"/>
        <end position="219"/>
    </location>
</feature>
<comment type="subcellular location">
    <subcellularLocation>
        <location evidence="1">Cell membrane</location>
        <topology evidence="1">Multi-pass membrane protein</topology>
    </subcellularLocation>
</comment>
<evidence type="ECO:0000256" key="4">
    <source>
        <dbReference type="ARBA" id="ARBA00022989"/>
    </source>
</evidence>
<feature type="transmembrane region" description="Helical" evidence="6">
    <location>
        <begin position="225"/>
        <end position="245"/>
    </location>
</feature>
<dbReference type="EMBL" id="CAFBOS010000011">
    <property type="protein sequence ID" value="CAB4980292.1"/>
    <property type="molecule type" value="Genomic_DNA"/>
</dbReference>
<feature type="transmembrane region" description="Helical" evidence="6">
    <location>
        <begin position="583"/>
        <end position="607"/>
    </location>
</feature>
<proteinExistence type="predicted"/>
<protein>
    <submittedName>
        <fullName evidence="8">Unannotated protein</fullName>
    </submittedName>
</protein>
<dbReference type="SUPFAM" id="SSF82866">
    <property type="entry name" value="Multidrug efflux transporter AcrB transmembrane domain"/>
    <property type="match status" value="2"/>
</dbReference>
<feature type="transmembrane region" description="Helical" evidence="6">
    <location>
        <begin position="519"/>
        <end position="538"/>
    </location>
</feature>
<feature type="domain" description="SSD" evidence="7">
    <location>
        <begin position="519"/>
        <end position="685"/>
    </location>
</feature>
<name>A0A6J7MM68_9ZZZZ</name>
<accession>A0A6J7MM68</accession>
<evidence type="ECO:0000313" key="8">
    <source>
        <dbReference type="EMBL" id="CAB4980292.1"/>
    </source>
</evidence>
<dbReference type="Gene3D" id="1.20.1640.10">
    <property type="entry name" value="Multidrug efflux transporter AcrB transmembrane domain"/>
    <property type="match status" value="2"/>
</dbReference>
<dbReference type="AlphaFoldDB" id="A0A6J7MM68"/>
<evidence type="ECO:0000256" key="2">
    <source>
        <dbReference type="ARBA" id="ARBA00022475"/>
    </source>
</evidence>
<dbReference type="PANTHER" id="PTHR33406">
    <property type="entry name" value="MEMBRANE PROTEIN MJ1562-RELATED"/>
    <property type="match status" value="1"/>
</dbReference>
<feature type="transmembrane region" description="Helical" evidence="6">
    <location>
        <begin position="550"/>
        <end position="571"/>
    </location>
</feature>
<feature type="transmembrane region" description="Helical" evidence="6">
    <location>
        <begin position="266"/>
        <end position="292"/>
    </location>
</feature>
<keyword evidence="4 6" id="KW-1133">Transmembrane helix</keyword>
<dbReference type="InterPro" id="IPR050545">
    <property type="entry name" value="Mycobact_MmpL"/>
</dbReference>
<dbReference type="PROSITE" id="PS50156">
    <property type="entry name" value="SSD"/>
    <property type="match status" value="2"/>
</dbReference>
<keyword evidence="5 6" id="KW-0472">Membrane</keyword>